<dbReference type="AlphaFoldDB" id="A0A6N7XBJ3"/>
<dbReference type="SUPFAM" id="SSF82771">
    <property type="entry name" value="GIY-YIG endonuclease"/>
    <property type="match status" value="1"/>
</dbReference>
<evidence type="ECO:0000313" key="3">
    <source>
        <dbReference type="EMBL" id="MST72717.1"/>
    </source>
</evidence>
<reference evidence="3 4" key="1">
    <citation type="submission" date="2019-08" db="EMBL/GenBank/DDBJ databases">
        <title>In-depth cultivation of the pig gut microbiome towards novel bacterial diversity and tailored functional studies.</title>
        <authorList>
            <person name="Wylensek D."/>
            <person name="Hitch T.C.A."/>
            <person name="Clavel T."/>
        </authorList>
    </citation>
    <scope>NUCLEOTIDE SEQUENCE [LARGE SCALE GENOMIC DNA]</scope>
    <source>
        <strain evidence="3 4">CA-Schmier-601-WT-1</strain>
    </source>
</reference>
<comment type="caution">
    <text evidence="3">The sequence shown here is derived from an EMBL/GenBank/DDBJ whole genome shotgun (WGS) entry which is preliminary data.</text>
</comment>
<accession>A0A6N7XBJ3</accession>
<feature type="domain" description="GIY-YIG" evidence="2">
    <location>
        <begin position="13"/>
        <end position="90"/>
    </location>
</feature>
<dbReference type="Gene3D" id="3.40.1440.10">
    <property type="entry name" value="GIY-YIG endonuclease"/>
    <property type="match status" value="1"/>
</dbReference>
<dbReference type="Proteomes" id="UP000469325">
    <property type="component" value="Unassembled WGS sequence"/>
</dbReference>
<dbReference type="CDD" id="cd10456">
    <property type="entry name" value="GIY-YIG_UPF0213"/>
    <property type="match status" value="1"/>
</dbReference>
<dbReference type="PANTHER" id="PTHR34477">
    <property type="entry name" value="UPF0213 PROTEIN YHBQ"/>
    <property type="match status" value="1"/>
</dbReference>
<dbReference type="Pfam" id="PF01541">
    <property type="entry name" value="GIY-YIG"/>
    <property type="match status" value="1"/>
</dbReference>
<name>A0A6N7XBJ3_9ACTN</name>
<dbReference type="InterPro" id="IPR035901">
    <property type="entry name" value="GIY-YIG_endonuc_sf"/>
</dbReference>
<dbReference type="RefSeq" id="WP_154435135.1">
    <property type="nucleotide sequence ID" value="NZ_VUNC01000004.1"/>
</dbReference>
<sequence>MGERNDAPRDVAWPYRVYVLRCEDGSLYSGITTDVARRVAEHLSRKAPGARYTQRHPAVALVGLWRASDRSSACRLEWRLHHMTRAKKLLLVESPGLAGEEWEPVPARERERLWEEGLRRHGGE</sequence>
<dbReference type="PANTHER" id="PTHR34477:SF1">
    <property type="entry name" value="UPF0213 PROTEIN YHBQ"/>
    <property type="match status" value="1"/>
</dbReference>
<evidence type="ECO:0000313" key="4">
    <source>
        <dbReference type="Proteomes" id="UP000469325"/>
    </source>
</evidence>
<proteinExistence type="inferred from homology"/>
<dbReference type="InterPro" id="IPR000305">
    <property type="entry name" value="GIY-YIG_endonuc"/>
</dbReference>
<dbReference type="PROSITE" id="PS50164">
    <property type="entry name" value="GIY_YIG"/>
    <property type="match status" value="1"/>
</dbReference>
<protein>
    <submittedName>
        <fullName evidence="3">GIY-YIG nuclease family protein</fullName>
    </submittedName>
</protein>
<keyword evidence="4" id="KW-1185">Reference proteome</keyword>
<dbReference type="InterPro" id="IPR050190">
    <property type="entry name" value="UPF0213_domain"/>
</dbReference>
<comment type="similarity">
    <text evidence="1">Belongs to the UPF0213 family.</text>
</comment>
<dbReference type="EMBL" id="VUNC01000004">
    <property type="protein sequence ID" value="MST72717.1"/>
    <property type="molecule type" value="Genomic_DNA"/>
</dbReference>
<evidence type="ECO:0000259" key="2">
    <source>
        <dbReference type="PROSITE" id="PS50164"/>
    </source>
</evidence>
<evidence type="ECO:0000256" key="1">
    <source>
        <dbReference type="ARBA" id="ARBA00007435"/>
    </source>
</evidence>
<organism evidence="3 4">
    <name type="scientific">Olsenella porci</name>
    <dbReference type="NCBI Taxonomy" id="2652279"/>
    <lineage>
        <taxon>Bacteria</taxon>
        <taxon>Bacillati</taxon>
        <taxon>Actinomycetota</taxon>
        <taxon>Coriobacteriia</taxon>
        <taxon>Coriobacteriales</taxon>
        <taxon>Atopobiaceae</taxon>
        <taxon>Olsenella</taxon>
    </lineage>
</organism>
<gene>
    <name evidence="3" type="ORF">FYJ68_06310</name>
</gene>